<feature type="compositionally biased region" description="Low complexity" evidence="1">
    <location>
        <begin position="63"/>
        <end position="82"/>
    </location>
</feature>
<dbReference type="InterPro" id="IPR008889">
    <property type="entry name" value="VQ"/>
</dbReference>
<dbReference type="PANTHER" id="PTHR34794">
    <property type="entry name" value="EXPRESSED PROTEIN"/>
    <property type="match status" value="1"/>
</dbReference>
<organism evidence="3 4">
    <name type="scientific">Zizania palustris</name>
    <name type="common">Northern wild rice</name>
    <dbReference type="NCBI Taxonomy" id="103762"/>
    <lineage>
        <taxon>Eukaryota</taxon>
        <taxon>Viridiplantae</taxon>
        <taxon>Streptophyta</taxon>
        <taxon>Embryophyta</taxon>
        <taxon>Tracheophyta</taxon>
        <taxon>Spermatophyta</taxon>
        <taxon>Magnoliopsida</taxon>
        <taxon>Liliopsida</taxon>
        <taxon>Poales</taxon>
        <taxon>Poaceae</taxon>
        <taxon>BOP clade</taxon>
        <taxon>Oryzoideae</taxon>
        <taxon>Oryzeae</taxon>
        <taxon>Zizaniinae</taxon>
        <taxon>Zizania</taxon>
    </lineage>
</organism>
<feature type="region of interest" description="Disordered" evidence="1">
    <location>
        <begin position="61"/>
        <end position="95"/>
    </location>
</feature>
<evidence type="ECO:0000313" key="3">
    <source>
        <dbReference type="EMBL" id="KAG8097773.1"/>
    </source>
</evidence>
<accession>A0A8J5X1Q5</accession>
<dbReference type="Pfam" id="PF05678">
    <property type="entry name" value="VQ"/>
    <property type="match status" value="1"/>
</dbReference>
<reference evidence="3" key="1">
    <citation type="journal article" date="2021" name="bioRxiv">
        <title>Whole Genome Assembly and Annotation of Northern Wild Rice, Zizania palustris L., Supports a Whole Genome Duplication in the Zizania Genus.</title>
        <authorList>
            <person name="Haas M."/>
            <person name="Kono T."/>
            <person name="Macchietto M."/>
            <person name="Millas R."/>
            <person name="McGilp L."/>
            <person name="Shao M."/>
            <person name="Duquette J."/>
            <person name="Hirsch C.N."/>
            <person name="Kimball J."/>
        </authorList>
    </citation>
    <scope>NUCLEOTIDE SEQUENCE</scope>
    <source>
        <tissue evidence="3">Fresh leaf tissue</tissue>
    </source>
</reference>
<dbReference type="EMBL" id="JAAALK010000079">
    <property type="protein sequence ID" value="KAG8097773.1"/>
    <property type="molecule type" value="Genomic_DNA"/>
</dbReference>
<dbReference type="OrthoDB" id="689462at2759"/>
<dbReference type="Proteomes" id="UP000729402">
    <property type="component" value="Unassembled WGS sequence"/>
</dbReference>
<keyword evidence="4" id="KW-1185">Reference proteome</keyword>
<name>A0A8J5X1Q5_ZIZPA</name>
<dbReference type="AlphaFoldDB" id="A0A8J5X1Q5"/>
<proteinExistence type="predicted"/>
<evidence type="ECO:0000259" key="2">
    <source>
        <dbReference type="Pfam" id="PF05678"/>
    </source>
</evidence>
<dbReference type="InterPro" id="IPR039610">
    <property type="entry name" value="VQ29"/>
</dbReference>
<gene>
    <name evidence="3" type="ORF">GUJ93_ZPchr0013g37203</name>
</gene>
<evidence type="ECO:0000256" key="1">
    <source>
        <dbReference type="SAM" id="MobiDB-lite"/>
    </source>
</evidence>
<dbReference type="PANTHER" id="PTHR34794:SF9">
    <property type="entry name" value="OS03G0676400 PROTEIN"/>
    <property type="match status" value="1"/>
</dbReference>
<sequence>MDHGERRNGSGQEAALRAVQRPPGKPWRGGGVAGSAAAMQAPPKVYRVAPRDFRELVQRLTGAGAAAEPQAAAMDAQQAAAPAPAPAFAPPAYSAAPYGQRREDAAAAAEMFDYASWFSMPAAGYDGHHHGSGAFI</sequence>
<feature type="domain" description="VQ" evidence="2">
    <location>
        <begin position="41"/>
        <end position="66"/>
    </location>
</feature>
<reference evidence="3" key="2">
    <citation type="submission" date="2021-02" db="EMBL/GenBank/DDBJ databases">
        <authorList>
            <person name="Kimball J.A."/>
            <person name="Haas M.W."/>
            <person name="Macchietto M."/>
            <person name="Kono T."/>
            <person name="Duquette J."/>
            <person name="Shao M."/>
        </authorList>
    </citation>
    <scope>NUCLEOTIDE SEQUENCE</scope>
    <source>
        <tissue evidence="3">Fresh leaf tissue</tissue>
    </source>
</reference>
<evidence type="ECO:0000313" key="4">
    <source>
        <dbReference type="Proteomes" id="UP000729402"/>
    </source>
</evidence>
<comment type="caution">
    <text evidence="3">The sequence shown here is derived from an EMBL/GenBank/DDBJ whole genome shotgun (WGS) entry which is preliminary data.</text>
</comment>
<feature type="region of interest" description="Disordered" evidence="1">
    <location>
        <begin position="1"/>
        <end position="41"/>
    </location>
</feature>
<protein>
    <recommendedName>
        <fullName evidence="2">VQ domain-containing protein</fullName>
    </recommendedName>
</protein>